<protein>
    <submittedName>
        <fullName evidence="2">Uncharacterized protein</fullName>
    </submittedName>
</protein>
<dbReference type="AlphaFoldDB" id="A0A383C0B1"/>
<feature type="region of interest" description="Disordered" evidence="1">
    <location>
        <begin position="26"/>
        <end position="45"/>
    </location>
</feature>
<feature type="non-terminal residue" evidence="2">
    <location>
        <position position="1"/>
    </location>
</feature>
<reference evidence="2" key="1">
    <citation type="submission" date="2018-05" db="EMBL/GenBank/DDBJ databases">
        <authorList>
            <person name="Lanie J.A."/>
            <person name="Ng W.-L."/>
            <person name="Kazmierczak K.M."/>
            <person name="Andrzejewski T.M."/>
            <person name="Davidsen T.M."/>
            <person name="Wayne K.J."/>
            <person name="Tettelin H."/>
            <person name="Glass J.I."/>
            <person name="Rusch D."/>
            <person name="Podicherti R."/>
            <person name="Tsui H.-C.T."/>
            <person name="Winkler M.E."/>
        </authorList>
    </citation>
    <scope>NUCLEOTIDE SEQUENCE</scope>
</reference>
<feature type="compositionally biased region" description="Basic residues" evidence="1">
    <location>
        <begin position="81"/>
        <end position="129"/>
    </location>
</feature>
<feature type="compositionally biased region" description="Basic residues" evidence="1">
    <location>
        <begin position="26"/>
        <end position="36"/>
    </location>
</feature>
<dbReference type="EMBL" id="UINC01204646">
    <property type="protein sequence ID" value="SVE25470.1"/>
    <property type="molecule type" value="Genomic_DNA"/>
</dbReference>
<feature type="region of interest" description="Disordered" evidence="1">
    <location>
        <begin position="63"/>
        <end position="243"/>
    </location>
</feature>
<evidence type="ECO:0000313" key="2">
    <source>
        <dbReference type="EMBL" id="SVE25470.1"/>
    </source>
</evidence>
<proteinExistence type="predicted"/>
<gene>
    <name evidence="2" type="ORF">METZ01_LOCUS478324</name>
</gene>
<accession>A0A383C0B1</accession>
<organism evidence="2">
    <name type="scientific">marine metagenome</name>
    <dbReference type="NCBI Taxonomy" id="408172"/>
    <lineage>
        <taxon>unclassified sequences</taxon>
        <taxon>metagenomes</taxon>
        <taxon>ecological metagenomes</taxon>
    </lineage>
</organism>
<evidence type="ECO:0000256" key="1">
    <source>
        <dbReference type="SAM" id="MobiDB-lite"/>
    </source>
</evidence>
<sequence>EEGRRQLRQQGPLPASWFLVRPPRLRLPNHRHHPARRDRGPPPRDLLQEHVVVGFARLHPRRRRGLELHSRHRLPAEPPRGRRRSHRRLGPLRRRRLQLVGRRSRRARQGSRSRRRHHQHAQPRRRRLRGGPLRLHVPSQRPRLGLRHGFFPRGSPPTPHLEYRQGPHIPPRRRRRRPPQDPPRLRSPRGRQKPWPPDYRGPPQGHPEPSRSRLLLVQPLSQEPKSSPAHRQASRQIFPARGP</sequence>
<feature type="compositionally biased region" description="Pro residues" evidence="1">
    <location>
        <begin position="194"/>
        <end position="206"/>
    </location>
</feature>
<feature type="non-terminal residue" evidence="2">
    <location>
        <position position="243"/>
    </location>
</feature>
<name>A0A383C0B1_9ZZZZ</name>